<feature type="transmembrane region" description="Helical" evidence="3">
    <location>
        <begin position="292"/>
        <end position="314"/>
    </location>
</feature>
<dbReference type="Pfam" id="PF03323">
    <property type="entry name" value="GerA"/>
    <property type="match status" value="1"/>
</dbReference>
<proteinExistence type="inferred from homology"/>
<dbReference type="GO" id="GO:0016020">
    <property type="term" value="C:membrane"/>
    <property type="evidence" value="ECO:0007669"/>
    <property type="project" value="InterPro"/>
</dbReference>
<organism evidence="4 5">
    <name type="scientific">Calorimonas adulescens</name>
    <dbReference type="NCBI Taxonomy" id="2606906"/>
    <lineage>
        <taxon>Bacteria</taxon>
        <taxon>Bacillati</taxon>
        <taxon>Bacillota</taxon>
        <taxon>Clostridia</taxon>
        <taxon>Thermoanaerobacterales</taxon>
        <taxon>Thermoanaerobacteraceae</taxon>
        <taxon>Calorimonas</taxon>
    </lineage>
</organism>
<dbReference type="RefSeq" id="WP_149544843.1">
    <property type="nucleotide sequence ID" value="NZ_VTPS01000005.1"/>
</dbReference>
<sequence length="494" mass="55642">MEYISKDLKENIEELKNRFKECDDIIFREFHIGNQAFTHKVTLIYFENMIDRALIQDNIIKPLTKVDYLTIERNPGRQLFDRIKEKLITAYRLEEKDNMGEIVAAILSGNTALFVDRIDRGIVIYSKGWEKRNIEEPQTEVAIRGAHEGFIESCGTNVSLIRKRIKDPNLKYFSTEIGKRSKTTVGLMYIDGIANPAIIDELKRRISKIDIDGILESGYIEQLIEDNPMSPFPQFRHTERPDETCGALLEGNVVILCDNTPYALIAPVTLIGLFQSIDDYSSNWYIATLIRALRFLSAFFAVTIPALYIASTSYHPDMLPTDLVLSIASSRENVPFATPIEALLMLITLEVLREAGVRLPAPFGQTIGIVGSIVLGQASVQAGIVSPIMVIIISINAISSFAIPNFNLAICFRLMTFIFILLASVAGLYGVYIGFLALIIHLVKLKSVGVSYLSPFVNFKIGDGIDTFYRAPFHQLTKRPDYTMPLDKDRMKKH</sequence>
<evidence type="ECO:0000256" key="3">
    <source>
        <dbReference type="SAM" id="Phobius"/>
    </source>
</evidence>
<feature type="transmembrane region" description="Helical" evidence="3">
    <location>
        <begin position="384"/>
        <end position="403"/>
    </location>
</feature>
<dbReference type="AlphaFoldDB" id="A0A5D8QGF6"/>
<keyword evidence="3" id="KW-0812">Transmembrane</keyword>
<dbReference type="GO" id="GO:0009847">
    <property type="term" value="P:spore germination"/>
    <property type="evidence" value="ECO:0007669"/>
    <property type="project" value="InterPro"/>
</dbReference>
<dbReference type="PIRSF" id="PIRSF005690">
    <property type="entry name" value="GerBA"/>
    <property type="match status" value="1"/>
</dbReference>
<dbReference type="InterPro" id="IPR004995">
    <property type="entry name" value="Spore_Ger"/>
</dbReference>
<dbReference type="EMBL" id="VTPS01000005">
    <property type="protein sequence ID" value="TZE82603.1"/>
    <property type="molecule type" value="Genomic_DNA"/>
</dbReference>
<keyword evidence="3" id="KW-1133">Transmembrane helix</keyword>
<gene>
    <name evidence="4" type="ORF">FWJ32_04835</name>
</gene>
<reference evidence="4 5" key="1">
    <citation type="submission" date="2019-08" db="EMBL/GenBank/DDBJ databases">
        <title>Calorimonas adulescens gen. nov., sp. nov., an anaerobic thermophilic bacterium from Sakhalin hot spring.</title>
        <authorList>
            <person name="Khomyakova M.A."/>
            <person name="Merkel A.Y."/>
            <person name="Novikov A."/>
            <person name="Bonch-Osmolovskaya E.A."/>
            <person name="Slobodkin A.I."/>
        </authorList>
    </citation>
    <scope>NUCLEOTIDE SEQUENCE [LARGE SCALE GENOMIC DNA]</scope>
    <source>
        <strain evidence="4 5">A05MB</strain>
    </source>
</reference>
<comment type="caution">
    <text evidence="4">The sequence shown here is derived from an EMBL/GenBank/DDBJ whole genome shotgun (WGS) entry which is preliminary data.</text>
</comment>
<protein>
    <submittedName>
        <fullName evidence="4">Spore germination protein</fullName>
    </submittedName>
</protein>
<comment type="similarity">
    <text evidence="1">Belongs to the GerABKA family.</text>
</comment>
<keyword evidence="5" id="KW-1185">Reference proteome</keyword>
<evidence type="ECO:0000256" key="2">
    <source>
        <dbReference type="ARBA" id="ARBA00023136"/>
    </source>
</evidence>
<feature type="transmembrane region" description="Helical" evidence="3">
    <location>
        <begin position="415"/>
        <end position="443"/>
    </location>
</feature>
<accession>A0A5D8QGF6</accession>
<dbReference type="PANTHER" id="PTHR22550">
    <property type="entry name" value="SPORE GERMINATION PROTEIN"/>
    <property type="match status" value="1"/>
</dbReference>
<keyword evidence="2 3" id="KW-0472">Membrane</keyword>
<name>A0A5D8QGF6_9THEO</name>
<dbReference type="PANTHER" id="PTHR22550:SF5">
    <property type="entry name" value="LEUCINE ZIPPER PROTEIN 4"/>
    <property type="match status" value="1"/>
</dbReference>
<evidence type="ECO:0000256" key="1">
    <source>
        <dbReference type="ARBA" id="ARBA00005278"/>
    </source>
</evidence>
<evidence type="ECO:0000313" key="5">
    <source>
        <dbReference type="Proteomes" id="UP000322976"/>
    </source>
</evidence>
<dbReference type="InterPro" id="IPR050768">
    <property type="entry name" value="UPF0353/GerABKA_families"/>
</dbReference>
<dbReference type="Proteomes" id="UP000322976">
    <property type="component" value="Unassembled WGS sequence"/>
</dbReference>
<evidence type="ECO:0000313" key="4">
    <source>
        <dbReference type="EMBL" id="TZE82603.1"/>
    </source>
</evidence>